<dbReference type="PANTHER" id="PTHR45690">
    <property type="entry name" value="NACHT, LRR AND PYD DOMAINS-CONTAINING PROTEIN 12"/>
    <property type="match status" value="1"/>
</dbReference>
<organism evidence="9 10">
    <name type="scientific">Porites lobata</name>
    <dbReference type="NCBI Taxonomy" id="104759"/>
    <lineage>
        <taxon>Eukaryota</taxon>
        <taxon>Metazoa</taxon>
        <taxon>Cnidaria</taxon>
        <taxon>Anthozoa</taxon>
        <taxon>Hexacorallia</taxon>
        <taxon>Scleractinia</taxon>
        <taxon>Fungiina</taxon>
        <taxon>Poritidae</taxon>
        <taxon>Porites</taxon>
    </lineage>
</organism>
<dbReference type="SUPFAM" id="SSF52047">
    <property type="entry name" value="RNI-like"/>
    <property type="match status" value="1"/>
</dbReference>
<dbReference type="InterPro" id="IPR050637">
    <property type="entry name" value="NLRP_innate_immun_reg"/>
</dbReference>
<dbReference type="SMART" id="SM00368">
    <property type="entry name" value="LRR_RI"/>
    <property type="match status" value="8"/>
</dbReference>
<reference evidence="9 10" key="1">
    <citation type="submission" date="2022-05" db="EMBL/GenBank/DDBJ databases">
        <authorList>
            <consortium name="Genoscope - CEA"/>
            <person name="William W."/>
        </authorList>
    </citation>
    <scope>NUCLEOTIDE SEQUENCE [LARGE SCALE GENOMIC DNA]</scope>
</reference>
<dbReference type="InterPro" id="IPR007111">
    <property type="entry name" value="NACHT_NTPase"/>
</dbReference>
<dbReference type="Gene3D" id="3.40.50.300">
    <property type="entry name" value="P-loop containing nucleotide triphosphate hydrolases"/>
    <property type="match status" value="1"/>
</dbReference>
<dbReference type="EMBL" id="CALNXK010000159">
    <property type="protein sequence ID" value="CAH3170858.1"/>
    <property type="molecule type" value="Genomic_DNA"/>
</dbReference>
<comment type="similarity">
    <text evidence="2">Belongs to the NLRP family.</text>
</comment>
<evidence type="ECO:0000313" key="10">
    <source>
        <dbReference type="Proteomes" id="UP001159405"/>
    </source>
</evidence>
<evidence type="ECO:0000313" key="9">
    <source>
        <dbReference type="EMBL" id="CAH3170858.1"/>
    </source>
</evidence>
<keyword evidence="7" id="KW-0812">Transmembrane</keyword>
<dbReference type="Proteomes" id="UP001159405">
    <property type="component" value="Unassembled WGS sequence"/>
</dbReference>
<evidence type="ECO:0000256" key="1">
    <source>
        <dbReference type="ARBA" id="ARBA00004496"/>
    </source>
</evidence>
<evidence type="ECO:0000256" key="7">
    <source>
        <dbReference type="SAM" id="Phobius"/>
    </source>
</evidence>
<keyword evidence="3" id="KW-0963">Cytoplasm</keyword>
<dbReference type="InterPro" id="IPR032675">
    <property type="entry name" value="LRR_dom_sf"/>
</dbReference>
<comment type="subcellular location">
    <subcellularLocation>
        <location evidence="1">Cytoplasm</location>
    </subcellularLocation>
</comment>
<evidence type="ECO:0000256" key="6">
    <source>
        <dbReference type="ARBA" id="ARBA00022840"/>
    </source>
</evidence>
<dbReference type="Pfam" id="PF05729">
    <property type="entry name" value="NACHT"/>
    <property type="match status" value="1"/>
</dbReference>
<evidence type="ECO:0000256" key="5">
    <source>
        <dbReference type="ARBA" id="ARBA00022741"/>
    </source>
</evidence>
<dbReference type="Gene3D" id="3.80.10.10">
    <property type="entry name" value="Ribonuclease Inhibitor"/>
    <property type="match status" value="1"/>
</dbReference>
<dbReference type="Pfam" id="PF17779">
    <property type="entry name" value="WHD_NOD2"/>
    <property type="match status" value="1"/>
</dbReference>
<feature type="transmembrane region" description="Helical" evidence="7">
    <location>
        <begin position="151"/>
        <end position="173"/>
    </location>
</feature>
<dbReference type="Pfam" id="PF13516">
    <property type="entry name" value="LRR_6"/>
    <property type="match status" value="5"/>
</dbReference>
<keyword evidence="7" id="KW-1133">Transmembrane helix</keyword>
<dbReference type="InterPro" id="IPR027417">
    <property type="entry name" value="P-loop_NTPase"/>
</dbReference>
<name>A0ABN8QV11_9CNID</name>
<proteinExistence type="inferred from homology"/>
<keyword evidence="6" id="KW-0067">ATP-binding</keyword>
<dbReference type="PROSITE" id="PS50837">
    <property type="entry name" value="NACHT"/>
    <property type="match status" value="1"/>
</dbReference>
<feature type="domain" description="NACHT" evidence="8">
    <location>
        <begin position="360"/>
        <end position="500"/>
    </location>
</feature>
<feature type="transmembrane region" description="Helical" evidence="7">
    <location>
        <begin position="95"/>
        <end position="114"/>
    </location>
</feature>
<keyword evidence="4" id="KW-0677">Repeat</keyword>
<dbReference type="SUPFAM" id="SSF52540">
    <property type="entry name" value="P-loop containing nucleoside triphosphate hydrolases"/>
    <property type="match status" value="1"/>
</dbReference>
<keyword evidence="5" id="KW-0547">Nucleotide-binding</keyword>
<dbReference type="InterPro" id="IPR041075">
    <property type="entry name" value="NOD1/2_WH"/>
</dbReference>
<evidence type="ECO:0000259" key="8">
    <source>
        <dbReference type="PROSITE" id="PS50837"/>
    </source>
</evidence>
<evidence type="ECO:0000256" key="3">
    <source>
        <dbReference type="ARBA" id="ARBA00022490"/>
    </source>
</evidence>
<evidence type="ECO:0000256" key="2">
    <source>
        <dbReference type="ARBA" id="ARBA00008665"/>
    </source>
</evidence>
<dbReference type="InterPro" id="IPR001611">
    <property type="entry name" value="Leu-rich_rpt"/>
</dbReference>
<gene>
    <name evidence="9" type="ORF">PLOB_00011003</name>
</gene>
<comment type="caution">
    <text evidence="9">The sequence shown here is derived from an EMBL/GenBank/DDBJ whole genome shotgun (WGS) entry which is preliminary data.</text>
</comment>
<sequence length="1122" mass="126322">MDIFDELRIPIPQAFESPSLTRVGRFQRGILTAALGVMSIAQAVQWQFSKQDNNLGSEFRCTFKDGVAERSAREDLTSRHFEEYRQKYTPVSQEGFLFFALLNLLIGCIYTSFVSERFSLWLQLNTSKQRGKIVVELKGSMAVFKAYSIQLCVKLVSALVFIIYSFLMSSVIIPSEREYSKQRTPSLPFVFSSSSVVTTIHCYADQAFKSSIFNTAVLTFVTFAGVLSLAEIVYAWQETKAFENISDYYFCMLLLRHNCVKESTNMVIEKELFIDKQRKTILEAIKHKLRLPLANCCSCPSAPCLPINNIFISQQKLKYKGVKKQRHKQELFRTYSSTKKLPVACLGDLFKPSRDSPNPKRILVTGDPGIGKTTLARTLVQEFNSKLSSDESEMGHLNFVFSFDFKELGVIHNKTTLQEFLSFSSVSPKLKDIVYRQIAANPGQVLLIFDGLNEWTVKTTKSIYPPNGEIEEKMSVDSVVFGLLSGKLLPGCTMVVTSRSAPLLSEIDEIFTFDRYAEMGSFQFDMVKTYVQQFFQNRKDLSLMQLTNRISMHENLEVFYRVPQNCVLLCVYLNFMASKRLTEVSQATEIPSTTSRLLQKVIETATREQSVEINCRTPSTNNFHFSKNFQDALEKLSSLAYQGIIDQRYVFREEDLSRVQLSAFEVEILKDAGFLLRLRRIFPEQPENYFFSCLSIQEYLAACRMIKSMSIADFRDFLEIANETHWSTLLLVAGLCNDGKQSKGVFVCLMQYLIEAIKLNRLNDEPVIDNQAIVFLCKCLFENGTQLGHPFAREVTSLMPKAKPITFTEIGANPQKTQAIIDCLKGPMGDNVKRVIFESNAMGDSGLRQVASFISDRSCKLNQVNLTNSCVTDDGMLSFLEITAGHSFIGIKVLGLRGNQISSEGAKYLACVLFNDWCQIEELHLGNNNIGDAGVEHLSEALCSGNSKIQTLDLSSNGITHNGVFHLSQALSSPICSVRRLFLQKNRMLDFGLQDLCQSLCSGDCNLRILYASSNEITDDGIRFVERALAHKSCALQELYLGYNQVTDKGVKSLLQALPNHQLTLKVLSLTNNPITDVGVKMLASALRNSSCNLHRLCISLGRAQLSTTKASKLQVRYVNAF</sequence>
<keyword evidence="7" id="KW-0472">Membrane</keyword>
<keyword evidence="10" id="KW-1185">Reference proteome</keyword>
<feature type="transmembrane region" description="Helical" evidence="7">
    <location>
        <begin position="216"/>
        <end position="236"/>
    </location>
</feature>
<dbReference type="PANTHER" id="PTHR45690:SF19">
    <property type="entry name" value="NACHT, LRR AND PYD DOMAINS-CONTAINING PROTEIN 3"/>
    <property type="match status" value="1"/>
</dbReference>
<protein>
    <recommendedName>
        <fullName evidence="8">NACHT domain-containing protein</fullName>
    </recommendedName>
</protein>
<evidence type="ECO:0000256" key="4">
    <source>
        <dbReference type="ARBA" id="ARBA00022737"/>
    </source>
</evidence>
<accession>A0ABN8QV11</accession>